<accession>E9HEU5</accession>
<protein>
    <submittedName>
        <fullName evidence="1">Uncharacterized protein</fullName>
    </submittedName>
</protein>
<name>E9HEU5_DAPPU</name>
<dbReference type="AlphaFoldDB" id="E9HEU5"/>
<proteinExistence type="predicted"/>
<dbReference type="KEGG" id="dpx:DAPPUDRAFT_258148"/>
<reference evidence="1 2" key="1">
    <citation type="journal article" date="2011" name="Science">
        <title>The ecoresponsive genome of Daphnia pulex.</title>
        <authorList>
            <person name="Colbourne J.K."/>
            <person name="Pfrender M.E."/>
            <person name="Gilbert D."/>
            <person name="Thomas W.K."/>
            <person name="Tucker A."/>
            <person name="Oakley T.H."/>
            <person name="Tokishita S."/>
            <person name="Aerts A."/>
            <person name="Arnold G.J."/>
            <person name="Basu M.K."/>
            <person name="Bauer D.J."/>
            <person name="Caceres C.E."/>
            <person name="Carmel L."/>
            <person name="Casola C."/>
            <person name="Choi J.H."/>
            <person name="Detter J.C."/>
            <person name="Dong Q."/>
            <person name="Dusheyko S."/>
            <person name="Eads B.D."/>
            <person name="Frohlich T."/>
            <person name="Geiler-Samerotte K.A."/>
            <person name="Gerlach D."/>
            <person name="Hatcher P."/>
            <person name="Jogdeo S."/>
            <person name="Krijgsveld J."/>
            <person name="Kriventseva E.V."/>
            <person name="Kultz D."/>
            <person name="Laforsch C."/>
            <person name="Lindquist E."/>
            <person name="Lopez J."/>
            <person name="Manak J.R."/>
            <person name="Muller J."/>
            <person name="Pangilinan J."/>
            <person name="Patwardhan R.P."/>
            <person name="Pitluck S."/>
            <person name="Pritham E.J."/>
            <person name="Rechtsteiner A."/>
            <person name="Rho M."/>
            <person name="Rogozin I.B."/>
            <person name="Sakarya O."/>
            <person name="Salamov A."/>
            <person name="Schaack S."/>
            <person name="Shapiro H."/>
            <person name="Shiga Y."/>
            <person name="Skalitzky C."/>
            <person name="Smith Z."/>
            <person name="Souvorov A."/>
            <person name="Sung W."/>
            <person name="Tang Z."/>
            <person name="Tsuchiya D."/>
            <person name="Tu H."/>
            <person name="Vos H."/>
            <person name="Wang M."/>
            <person name="Wolf Y.I."/>
            <person name="Yamagata H."/>
            <person name="Yamada T."/>
            <person name="Ye Y."/>
            <person name="Shaw J.R."/>
            <person name="Andrews J."/>
            <person name="Crease T.J."/>
            <person name="Tang H."/>
            <person name="Lucas S.M."/>
            <person name="Robertson H.M."/>
            <person name="Bork P."/>
            <person name="Koonin E.V."/>
            <person name="Zdobnov E.M."/>
            <person name="Grigoriev I.V."/>
            <person name="Lynch M."/>
            <person name="Boore J.L."/>
        </authorList>
    </citation>
    <scope>NUCLEOTIDE SEQUENCE [LARGE SCALE GENOMIC DNA]</scope>
</reference>
<keyword evidence="2" id="KW-1185">Reference proteome</keyword>
<gene>
    <name evidence="1" type="ORF">DAPPUDRAFT_258148</name>
</gene>
<dbReference type="HOGENOM" id="CLU_2308801_0_0_1"/>
<evidence type="ECO:0000313" key="2">
    <source>
        <dbReference type="Proteomes" id="UP000000305"/>
    </source>
</evidence>
<sequence>MDTTVTQTNLTKDGNSQFFHERVSTATGTALVFITLGILPMLHNSEEIACDATFATMFPLAYAIMTEKTQALYSSVFDRVDRVIEVLRTTGDNYYHQNGI</sequence>
<dbReference type="EMBL" id="GL732631">
    <property type="protein sequence ID" value="EFX69730.1"/>
    <property type="molecule type" value="Genomic_DNA"/>
</dbReference>
<organism evidence="1 2">
    <name type="scientific">Daphnia pulex</name>
    <name type="common">Water flea</name>
    <dbReference type="NCBI Taxonomy" id="6669"/>
    <lineage>
        <taxon>Eukaryota</taxon>
        <taxon>Metazoa</taxon>
        <taxon>Ecdysozoa</taxon>
        <taxon>Arthropoda</taxon>
        <taxon>Crustacea</taxon>
        <taxon>Branchiopoda</taxon>
        <taxon>Diplostraca</taxon>
        <taxon>Cladocera</taxon>
        <taxon>Anomopoda</taxon>
        <taxon>Daphniidae</taxon>
        <taxon>Daphnia</taxon>
    </lineage>
</organism>
<evidence type="ECO:0000313" key="1">
    <source>
        <dbReference type="EMBL" id="EFX69730.1"/>
    </source>
</evidence>
<dbReference type="Proteomes" id="UP000000305">
    <property type="component" value="Unassembled WGS sequence"/>
</dbReference>
<dbReference type="InParanoid" id="E9HEU5"/>